<gene>
    <name evidence="2" type="ORF">F5878DRAFT_511456</name>
</gene>
<feature type="coiled-coil region" evidence="1">
    <location>
        <begin position="325"/>
        <end position="384"/>
    </location>
</feature>
<feature type="non-terminal residue" evidence="2">
    <location>
        <position position="1"/>
    </location>
</feature>
<sequence length="607" mass="69995">KTSIKIAALNIKGHGSLNVDHMANKWGDIKLLMLNKQIGILIVGEAHMNAERKEDIERKYGKHLKIFYSKLEATPNAAGVAIILNKNLTNTEGIQTYEIVPGHAILLEYFWHGTEKLSILAIYAPNANATVNANFWSRIHDFFLRHPRIRKPDFMLGDCNMVEEPLDRLPSHSDPHTVTEAFDELKCCLHLEDGWRNTFPSTLQYTFMQKRANQITTHSRIDRIYIKSGNLPYTFEWKIEHTGVATDHDMVSVRYTCEAAPKSGRGRWIIPQHLMYDKVIKEFIETEGKKLETNMNQLDGTEWDPTFNHQTLWSEFKDKFISLARKRAKIVIPKLVKEINDLEAKIELISNDQLLTEEERSLSTAVLKEALQKLEERRNKTTRLTSGVNYRIKGETISRYWSNINKDSKRKDLIQRLQIPGLPTQNSNSTTAPEINPVYETNSQRMADMMKNHHDELQTDQVPPDETERSRLTEEILDKITVSITESHARCLNRSLTEADIKEALKLSANFKAPGLDGISYEIWKILQARSENAKAHQLWAFDIVAILTKVYNSIESHGMAEGTRFSESWMCPLYKKNDRTRMENYRPISLLNTDYKIFTKALTIKL</sequence>
<dbReference type="PANTHER" id="PTHR19446">
    <property type="entry name" value="REVERSE TRANSCRIPTASES"/>
    <property type="match status" value="1"/>
</dbReference>
<dbReference type="Proteomes" id="UP001163846">
    <property type="component" value="Unassembled WGS sequence"/>
</dbReference>
<evidence type="ECO:0000313" key="2">
    <source>
        <dbReference type="EMBL" id="KAJ3832891.1"/>
    </source>
</evidence>
<comment type="caution">
    <text evidence="2">The sequence shown here is derived from an EMBL/GenBank/DDBJ whole genome shotgun (WGS) entry which is preliminary data.</text>
</comment>
<feature type="non-terminal residue" evidence="2">
    <location>
        <position position="607"/>
    </location>
</feature>
<dbReference type="EMBL" id="MU806824">
    <property type="protein sequence ID" value="KAJ3832891.1"/>
    <property type="molecule type" value="Genomic_DNA"/>
</dbReference>
<name>A0AA38U646_9AGAR</name>
<dbReference type="AlphaFoldDB" id="A0AA38U646"/>
<evidence type="ECO:0000256" key="1">
    <source>
        <dbReference type="SAM" id="Coils"/>
    </source>
</evidence>
<keyword evidence="3" id="KW-1185">Reference proteome</keyword>
<dbReference type="SUPFAM" id="SSF56219">
    <property type="entry name" value="DNase I-like"/>
    <property type="match status" value="1"/>
</dbReference>
<evidence type="ECO:0008006" key="4">
    <source>
        <dbReference type="Google" id="ProtNLM"/>
    </source>
</evidence>
<dbReference type="InterPro" id="IPR036691">
    <property type="entry name" value="Endo/exonu/phosph_ase_sf"/>
</dbReference>
<accession>A0AA38U646</accession>
<organism evidence="2 3">
    <name type="scientific">Lentinula raphanica</name>
    <dbReference type="NCBI Taxonomy" id="153919"/>
    <lineage>
        <taxon>Eukaryota</taxon>
        <taxon>Fungi</taxon>
        <taxon>Dikarya</taxon>
        <taxon>Basidiomycota</taxon>
        <taxon>Agaricomycotina</taxon>
        <taxon>Agaricomycetes</taxon>
        <taxon>Agaricomycetidae</taxon>
        <taxon>Agaricales</taxon>
        <taxon>Marasmiineae</taxon>
        <taxon>Omphalotaceae</taxon>
        <taxon>Lentinula</taxon>
    </lineage>
</organism>
<evidence type="ECO:0000313" key="3">
    <source>
        <dbReference type="Proteomes" id="UP001163846"/>
    </source>
</evidence>
<keyword evidence="1" id="KW-0175">Coiled coil</keyword>
<proteinExistence type="predicted"/>
<reference evidence="2" key="1">
    <citation type="submission" date="2022-08" db="EMBL/GenBank/DDBJ databases">
        <authorList>
            <consortium name="DOE Joint Genome Institute"/>
            <person name="Min B."/>
            <person name="Riley R."/>
            <person name="Sierra-Patev S."/>
            <person name="Naranjo-Ortiz M."/>
            <person name="Looney B."/>
            <person name="Konkel Z."/>
            <person name="Slot J.C."/>
            <person name="Sakamoto Y."/>
            <person name="Steenwyk J.L."/>
            <person name="Rokas A."/>
            <person name="Carro J."/>
            <person name="Camarero S."/>
            <person name="Ferreira P."/>
            <person name="Molpeceres G."/>
            <person name="Ruiz-Duenas F.J."/>
            <person name="Serrano A."/>
            <person name="Henrissat B."/>
            <person name="Drula E."/>
            <person name="Hughes K.W."/>
            <person name="Mata J.L."/>
            <person name="Ishikawa N.K."/>
            <person name="Vargas-Isla R."/>
            <person name="Ushijima S."/>
            <person name="Smith C.A."/>
            <person name="Ahrendt S."/>
            <person name="Andreopoulos W."/>
            <person name="He G."/>
            <person name="Labutti K."/>
            <person name="Lipzen A."/>
            <person name="Ng V."/>
            <person name="Sandor L."/>
            <person name="Barry K."/>
            <person name="Martinez A.T."/>
            <person name="Xiao Y."/>
            <person name="Gibbons J.G."/>
            <person name="Terashima K."/>
            <person name="Hibbett D.S."/>
            <person name="Grigoriev I.V."/>
        </authorList>
    </citation>
    <scope>NUCLEOTIDE SEQUENCE</scope>
    <source>
        <strain evidence="2">TFB9207</strain>
    </source>
</reference>
<dbReference type="Gene3D" id="3.60.10.10">
    <property type="entry name" value="Endonuclease/exonuclease/phosphatase"/>
    <property type="match status" value="1"/>
</dbReference>
<protein>
    <recommendedName>
        <fullName evidence="4">DNase I-like protein</fullName>
    </recommendedName>
</protein>